<keyword evidence="2" id="KW-0547">Nucleotide-binding</keyword>
<dbReference type="InterPro" id="IPR027417">
    <property type="entry name" value="P-loop_NTPase"/>
</dbReference>
<evidence type="ECO:0000256" key="4">
    <source>
        <dbReference type="ARBA" id="ARBA00023172"/>
    </source>
</evidence>
<gene>
    <name evidence="7" type="ORF">METZ01_LOCUS125308</name>
</gene>
<feature type="domain" description="RecA family profile 1" evidence="5">
    <location>
        <begin position="38"/>
        <end position="207"/>
    </location>
</feature>
<evidence type="ECO:0000256" key="1">
    <source>
        <dbReference type="ARBA" id="ARBA00009391"/>
    </source>
</evidence>
<protein>
    <recommendedName>
        <fullName evidence="8">RecA family profile 2 domain-containing protein</fullName>
    </recommendedName>
</protein>
<keyword evidence="3" id="KW-0067">ATP-binding</keyword>
<dbReference type="Pfam" id="PF00154">
    <property type="entry name" value="RecA_N"/>
    <property type="match status" value="1"/>
</dbReference>
<dbReference type="GO" id="GO:0006310">
    <property type="term" value="P:DNA recombination"/>
    <property type="evidence" value="ECO:0007669"/>
    <property type="project" value="UniProtKB-KW"/>
</dbReference>
<evidence type="ECO:0000259" key="5">
    <source>
        <dbReference type="PROSITE" id="PS50162"/>
    </source>
</evidence>
<keyword evidence="4" id="KW-0233">DNA recombination</keyword>
<dbReference type="InterPro" id="IPR020588">
    <property type="entry name" value="RecA_ATP-bd"/>
</dbReference>
<comment type="similarity">
    <text evidence="1">Belongs to the RecA family.</text>
</comment>
<dbReference type="GO" id="GO:0003697">
    <property type="term" value="F:single-stranded DNA binding"/>
    <property type="evidence" value="ECO:0007669"/>
    <property type="project" value="InterPro"/>
</dbReference>
<sequence length="367" mass="40805">MSVKDELAQVLADSLNKQFKDTKVAYFLDGSNATPTDIKEFISTGSSVLDLAISNRPNGGVAVGRITEINGLESSGKSLIGTHILAETQKKGGVAVYIDTETSVSREWLETIGVDVSKLLYLHVETVEDIFECIESIITKIRESDRERLVSILVDSLAGASTKVEMEADFEKDGWATSKAIIVSKAMRKITQMIGRERIALVFTNQLRQKLGVMFGDPWTTSGGKALPFHSSTRIRLKNMGQIKVGTKKDVIGMKCRAQIIKNRLGPPLRHADFNLYFDSGIDDKGSWLQVLKDHKLLKVAGAWYTLEYKGKDIKFQSKDFEKKLEENDGLKEHLYDKICDASILKYKSADLGIDDVVYTDEVVGDE</sequence>
<dbReference type="GO" id="GO:0005829">
    <property type="term" value="C:cytosol"/>
    <property type="evidence" value="ECO:0007669"/>
    <property type="project" value="TreeGrafter"/>
</dbReference>
<reference evidence="7" key="1">
    <citation type="submission" date="2018-05" db="EMBL/GenBank/DDBJ databases">
        <authorList>
            <person name="Lanie J.A."/>
            <person name="Ng W.-L."/>
            <person name="Kazmierczak K.M."/>
            <person name="Andrzejewski T.M."/>
            <person name="Davidsen T.M."/>
            <person name="Wayne K.J."/>
            <person name="Tettelin H."/>
            <person name="Glass J.I."/>
            <person name="Rusch D."/>
            <person name="Podicherti R."/>
            <person name="Tsui H.-C.T."/>
            <person name="Winkler M.E."/>
        </authorList>
    </citation>
    <scope>NUCLEOTIDE SEQUENCE</scope>
</reference>
<dbReference type="InterPro" id="IPR049428">
    <property type="entry name" value="RecA-like_N"/>
</dbReference>
<dbReference type="GO" id="GO:0140664">
    <property type="term" value="F:ATP-dependent DNA damage sensor activity"/>
    <property type="evidence" value="ECO:0007669"/>
    <property type="project" value="InterPro"/>
</dbReference>
<dbReference type="Gene3D" id="3.40.50.300">
    <property type="entry name" value="P-loop containing nucleotide triphosphate hydrolases"/>
    <property type="match status" value="1"/>
</dbReference>
<dbReference type="PROSITE" id="PS50163">
    <property type="entry name" value="RECA_3"/>
    <property type="match status" value="1"/>
</dbReference>
<evidence type="ECO:0000256" key="3">
    <source>
        <dbReference type="ARBA" id="ARBA00022840"/>
    </source>
</evidence>
<feature type="domain" description="RecA family profile 2" evidence="6">
    <location>
        <begin position="212"/>
        <end position="287"/>
    </location>
</feature>
<dbReference type="InterPro" id="IPR022272">
    <property type="entry name" value="Lipocalin_CS"/>
</dbReference>
<dbReference type="PROSITE" id="PS00213">
    <property type="entry name" value="LIPOCALIN"/>
    <property type="match status" value="1"/>
</dbReference>
<evidence type="ECO:0000256" key="2">
    <source>
        <dbReference type="ARBA" id="ARBA00022741"/>
    </source>
</evidence>
<dbReference type="PANTHER" id="PTHR45900:SF1">
    <property type="entry name" value="MITOCHONDRIAL DNA REPAIR PROTEIN RECA HOMOLOG-RELATED"/>
    <property type="match status" value="1"/>
</dbReference>
<proteinExistence type="inferred from homology"/>
<dbReference type="SUPFAM" id="SSF52540">
    <property type="entry name" value="P-loop containing nucleoside triphosphate hydrolases"/>
    <property type="match status" value="1"/>
</dbReference>
<dbReference type="PROSITE" id="PS50162">
    <property type="entry name" value="RECA_2"/>
    <property type="match status" value="1"/>
</dbReference>
<evidence type="ECO:0000259" key="6">
    <source>
        <dbReference type="PROSITE" id="PS50163"/>
    </source>
</evidence>
<dbReference type="EMBL" id="UINC01017466">
    <property type="protein sequence ID" value="SVA72454.1"/>
    <property type="molecule type" value="Genomic_DNA"/>
</dbReference>
<dbReference type="PRINTS" id="PR00142">
    <property type="entry name" value="RECA"/>
</dbReference>
<dbReference type="GO" id="GO:0006281">
    <property type="term" value="P:DNA repair"/>
    <property type="evidence" value="ECO:0007669"/>
    <property type="project" value="InterPro"/>
</dbReference>
<evidence type="ECO:0000313" key="7">
    <source>
        <dbReference type="EMBL" id="SVA72454.1"/>
    </source>
</evidence>
<dbReference type="InterPro" id="IPR013765">
    <property type="entry name" value="DNA_recomb/repair_RecA"/>
</dbReference>
<dbReference type="GO" id="GO:0005524">
    <property type="term" value="F:ATP binding"/>
    <property type="evidence" value="ECO:0007669"/>
    <property type="project" value="UniProtKB-KW"/>
</dbReference>
<dbReference type="AlphaFoldDB" id="A0A381Y606"/>
<accession>A0A381Y606</accession>
<organism evidence="7">
    <name type="scientific">marine metagenome</name>
    <dbReference type="NCBI Taxonomy" id="408172"/>
    <lineage>
        <taxon>unclassified sequences</taxon>
        <taxon>metagenomes</taxon>
        <taxon>ecological metagenomes</taxon>
    </lineage>
</organism>
<evidence type="ECO:0008006" key="8">
    <source>
        <dbReference type="Google" id="ProtNLM"/>
    </source>
</evidence>
<dbReference type="InterPro" id="IPR020587">
    <property type="entry name" value="RecA_monomer-monomer_interface"/>
</dbReference>
<dbReference type="PANTHER" id="PTHR45900">
    <property type="entry name" value="RECA"/>
    <property type="match status" value="1"/>
</dbReference>
<name>A0A381Y606_9ZZZZ</name>